<dbReference type="EMBL" id="JAMWDU010000003">
    <property type="protein sequence ID" value="MCP8887278.1"/>
    <property type="molecule type" value="Genomic_DNA"/>
</dbReference>
<dbReference type="InterPro" id="IPR019291">
    <property type="entry name" value="Host_attachment_protein"/>
</dbReference>
<keyword evidence="3" id="KW-1185">Reference proteome</keyword>
<evidence type="ECO:0000313" key="3">
    <source>
        <dbReference type="Proteomes" id="UP001060275"/>
    </source>
</evidence>
<dbReference type="RefSeq" id="WP_254674362.1">
    <property type="nucleotide sequence ID" value="NZ_JAMWDU010000003.1"/>
</dbReference>
<feature type="compositionally biased region" description="Low complexity" evidence="1">
    <location>
        <begin position="54"/>
        <end position="63"/>
    </location>
</feature>
<organism evidence="2 3">
    <name type="scientific">Devosia ureilytica</name>
    <dbReference type="NCBI Taxonomy" id="2952754"/>
    <lineage>
        <taxon>Bacteria</taxon>
        <taxon>Pseudomonadati</taxon>
        <taxon>Pseudomonadota</taxon>
        <taxon>Alphaproteobacteria</taxon>
        <taxon>Hyphomicrobiales</taxon>
        <taxon>Devosiaceae</taxon>
        <taxon>Devosia</taxon>
    </lineage>
</organism>
<proteinExistence type="predicted"/>
<protein>
    <submittedName>
        <fullName evidence="2">Host attachment protein</fullName>
    </submittedName>
</protein>
<gene>
    <name evidence="2" type="ORF">NF348_09200</name>
</gene>
<name>A0A9Q4AN59_9HYPH</name>
<comment type="caution">
    <text evidence="2">The sequence shown here is derived from an EMBL/GenBank/DDBJ whole genome shotgun (WGS) entry which is preliminary data.</text>
</comment>
<evidence type="ECO:0000313" key="2">
    <source>
        <dbReference type="EMBL" id="MCP8887278.1"/>
    </source>
</evidence>
<sequence>MKKTVTWILIADGTQARVLEHTGPGKGLVTIKGLDWSIPPLQTHDINSDRPGRSHSSVGSGRSAMEPKTDAAQHREAEFVRSVADVLDGKAKSGAYDRLVIAAAPIALGNLRKVLSDHVKKTVVAELDKDLTNVPTQQLDRHLDGIIAV</sequence>
<accession>A0A9Q4AN59</accession>
<evidence type="ECO:0000256" key="1">
    <source>
        <dbReference type="SAM" id="MobiDB-lite"/>
    </source>
</evidence>
<feature type="compositionally biased region" description="Basic and acidic residues" evidence="1">
    <location>
        <begin position="65"/>
        <end position="74"/>
    </location>
</feature>
<reference evidence="2" key="1">
    <citation type="submission" date="2022-06" db="EMBL/GenBank/DDBJ databases">
        <title>Devosia sp. XJ19-45 genome assembly.</title>
        <authorList>
            <person name="Li B."/>
            <person name="Cai M."/>
            <person name="Nie G."/>
            <person name="Li W."/>
        </authorList>
    </citation>
    <scope>NUCLEOTIDE SEQUENCE</scope>
    <source>
        <strain evidence="2">XJ19-45</strain>
    </source>
</reference>
<dbReference type="Proteomes" id="UP001060275">
    <property type="component" value="Unassembled WGS sequence"/>
</dbReference>
<dbReference type="Pfam" id="PF10116">
    <property type="entry name" value="Host_attach"/>
    <property type="match status" value="1"/>
</dbReference>
<feature type="region of interest" description="Disordered" evidence="1">
    <location>
        <begin position="42"/>
        <end position="74"/>
    </location>
</feature>
<dbReference type="AlphaFoldDB" id="A0A9Q4AN59"/>